<name>A0ACC3BJX7_PYRYE</name>
<proteinExistence type="predicted"/>
<dbReference type="Proteomes" id="UP000798662">
    <property type="component" value="Chromosome 1"/>
</dbReference>
<evidence type="ECO:0000313" key="1">
    <source>
        <dbReference type="EMBL" id="KAK1857883.1"/>
    </source>
</evidence>
<organism evidence="1 2">
    <name type="scientific">Pyropia yezoensis</name>
    <name type="common">Susabi-nori</name>
    <name type="synonym">Porphyra yezoensis</name>
    <dbReference type="NCBI Taxonomy" id="2788"/>
    <lineage>
        <taxon>Eukaryota</taxon>
        <taxon>Rhodophyta</taxon>
        <taxon>Bangiophyceae</taxon>
        <taxon>Bangiales</taxon>
        <taxon>Bangiaceae</taxon>
        <taxon>Pyropia</taxon>
    </lineage>
</organism>
<sequence>MPKLPLRTPPPLQLTPYAHMVLSEAFLLIAALVVLGGTSDLARTTKVCKGECIYGIISSLGAAAITGLMVMLHIAVALTWLGNRPIGLKTESWLLTVLLVLWIPTVSSLSAVRGVITVPETVPRPVVLPTSGSGLAFTWLYAVVCVYANWQAYHASKEEAAVEAAKERADMVPEDEETFANFS</sequence>
<accession>A0ACC3BJX7</accession>
<dbReference type="EMBL" id="CM020618">
    <property type="protein sequence ID" value="KAK1857883.1"/>
    <property type="molecule type" value="Genomic_DNA"/>
</dbReference>
<gene>
    <name evidence="1" type="ORF">I4F81_000497</name>
</gene>
<protein>
    <submittedName>
        <fullName evidence="1">Uncharacterized protein</fullName>
    </submittedName>
</protein>
<keyword evidence="2" id="KW-1185">Reference proteome</keyword>
<evidence type="ECO:0000313" key="2">
    <source>
        <dbReference type="Proteomes" id="UP000798662"/>
    </source>
</evidence>
<comment type="caution">
    <text evidence="1">The sequence shown here is derived from an EMBL/GenBank/DDBJ whole genome shotgun (WGS) entry which is preliminary data.</text>
</comment>
<reference evidence="1" key="1">
    <citation type="submission" date="2019-11" db="EMBL/GenBank/DDBJ databases">
        <title>Nori genome reveals adaptations in red seaweeds to the harsh intertidal environment.</title>
        <authorList>
            <person name="Wang D."/>
            <person name="Mao Y."/>
        </authorList>
    </citation>
    <scope>NUCLEOTIDE SEQUENCE</scope>
    <source>
        <tissue evidence="1">Gametophyte</tissue>
    </source>
</reference>